<dbReference type="KEGG" id="tmo:TMO_0057"/>
<dbReference type="Proteomes" id="UP000005258">
    <property type="component" value="Chromosome"/>
</dbReference>
<protein>
    <submittedName>
        <fullName evidence="1">DNA primase</fullName>
    </submittedName>
</protein>
<sequence length="516" mass="57243">MVQDKETGAWNISGWKPELVAEALIHDASMRGVWSPREKVRGRGAWSGADGELVMHLGDTLMVVPPEKGEAWRQQEPGEVLGRVYPTAPCILRPHPVAQPGGEKGPAGEVLDILKTWSWRRPELDPYLTLGWIASAWLGGAIAWRAIIWLTGGKGTGKSTLQNFIKMLFDEHALLKSADATEPSLRRTLKYDSLPVAIDEAESEEDNRQMHKLVKLARNAATGALSMRAGNDGGAEHFILRSSVQFSSVLIPPLLPQDRSRIAILDLLPLGDRPEPKITERWARDRGSQLLRRLMDGWWRWPETVEAYRAAMRQAGHDARGQDVYGTMLAAADLLFHDLIPEPGALDGWVEMLAKSEMTPDGEASDEASCLTHLLSSTLDSPHDRQRRTIGDWIRIAAGTHPDYQGDERLRLARRLLQEAGLAVHFEPPPTRSAWLRVANQHQGLARIFQGTHWQQRAAADGVWVQSLRRLEGARVPKKTIWIGATCRGSEIPLALCLPEPERARFTPTSAAPSPA</sequence>
<dbReference type="PATRIC" id="fig|1110502.3.peg.61"/>
<gene>
    <name evidence="1" type="ordered locus">TMO_0057</name>
</gene>
<dbReference type="AlphaFoldDB" id="I3TGK8"/>
<keyword evidence="2" id="KW-1185">Reference proteome</keyword>
<evidence type="ECO:0000313" key="1">
    <source>
        <dbReference type="EMBL" id="AFK51896.1"/>
    </source>
</evidence>
<name>I3TGK8_TISMK</name>
<reference evidence="1 2" key="1">
    <citation type="journal article" date="2012" name="J. Am. Chem. Soc.">
        <title>Bacterial biosynthesis and maturation of the didemnin anti-cancer agents.</title>
        <authorList>
            <person name="Xu Y."/>
            <person name="Kersten R.D."/>
            <person name="Nam S.J."/>
            <person name="Lu L."/>
            <person name="Al-Suwailem A.M."/>
            <person name="Zheng H."/>
            <person name="Fenical W."/>
            <person name="Dorrestein P.C."/>
            <person name="Moore B.S."/>
            <person name="Qian P.Y."/>
        </authorList>
    </citation>
    <scope>NUCLEOTIDE SEQUENCE [LARGE SCALE GENOMIC DNA]</scope>
    <source>
        <strain evidence="1 2">KA081020-065</strain>
    </source>
</reference>
<dbReference type="HOGENOM" id="CLU_027854_0_0_5"/>
<proteinExistence type="predicted"/>
<evidence type="ECO:0000313" key="2">
    <source>
        <dbReference type="Proteomes" id="UP000005258"/>
    </source>
</evidence>
<organism evidence="1 2">
    <name type="scientific">Tistrella mobilis (strain KA081020-065)</name>
    <dbReference type="NCBI Taxonomy" id="1110502"/>
    <lineage>
        <taxon>Bacteria</taxon>
        <taxon>Pseudomonadati</taxon>
        <taxon>Pseudomonadota</taxon>
        <taxon>Alphaproteobacteria</taxon>
        <taxon>Geminicoccales</taxon>
        <taxon>Geminicoccaceae</taxon>
        <taxon>Tistrella</taxon>
    </lineage>
</organism>
<dbReference type="eggNOG" id="COG3378">
    <property type="taxonomic scope" value="Bacteria"/>
</dbReference>
<dbReference type="EMBL" id="CP003236">
    <property type="protein sequence ID" value="AFK51896.1"/>
    <property type="molecule type" value="Genomic_DNA"/>
</dbReference>
<accession>I3TGK8</accession>